<evidence type="ECO:0000313" key="2">
    <source>
        <dbReference type="EMBL" id="WOL13849.1"/>
    </source>
</evidence>
<dbReference type="Pfam" id="PF00078">
    <property type="entry name" value="RVT_1"/>
    <property type="match status" value="1"/>
</dbReference>
<dbReference type="InterPro" id="IPR036691">
    <property type="entry name" value="Endo/exonu/phosph_ase_sf"/>
</dbReference>
<protein>
    <submittedName>
        <fullName evidence="2">Ribonuclease H protein</fullName>
    </submittedName>
</protein>
<organism evidence="2 3">
    <name type="scientific">Canna indica</name>
    <name type="common">Indian-shot</name>
    <dbReference type="NCBI Taxonomy" id="4628"/>
    <lineage>
        <taxon>Eukaryota</taxon>
        <taxon>Viridiplantae</taxon>
        <taxon>Streptophyta</taxon>
        <taxon>Embryophyta</taxon>
        <taxon>Tracheophyta</taxon>
        <taxon>Spermatophyta</taxon>
        <taxon>Magnoliopsida</taxon>
        <taxon>Liliopsida</taxon>
        <taxon>Zingiberales</taxon>
        <taxon>Cannaceae</taxon>
        <taxon>Canna</taxon>
    </lineage>
</organism>
<dbReference type="PANTHER" id="PTHR31635:SF196">
    <property type="entry name" value="REVERSE TRANSCRIPTASE DOMAIN-CONTAINING PROTEIN-RELATED"/>
    <property type="match status" value="1"/>
</dbReference>
<dbReference type="InterPro" id="IPR043502">
    <property type="entry name" value="DNA/RNA_pol_sf"/>
</dbReference>
<dbReference type="Gene3D" id="3.60.10.10">
    <property type="entry name" value="Endonuclease/exonuclease/phosphatase"/>
    <property type="match status" value="1"/>
</dbReference>
<feature type="domain" description="Reverse transcriptase" evidence="1">
    <location>
        <begin position="246"/>
        <end position="492"/>
    </location>
</feature>
<proteinExistence type="predicted"/>
<dbReference type="SUPFAM" id="SSF56219">
    <property type="entry name" value="DNase I-like"/>
    <property type="match status" value="1"/>
</dbReference>
<sequence length="576" mass="66912">MLGELNISELPWMLVGDINYIVDAMEKRGGKPFKESTAVVDFKEFIGNCGLIDARFKGPLFTWSNKRKEGERIAARLDRDLYNVNWLDWNLDISVEHLNMLDSDHRPLLSHGYRRRPGKETPKEAAKKYAERSFKIWPRQSRSGEDAARTSKYIADRRRWVGIQRKQNRPGENAVRSDEYVADLVKMKQIWEESLQLEKSISMEEIWTALSSMGRGKIPGKDGFIVEFFLHNWEVIKEKIRLEINSFQEKSKLPHGWSDTILVLIPKKENAKRIGEFRPIALCNVFYKMVAKILANRIRPLLSKIISPEQSAFVPGRSIQDNIMIVAELIDSFYYSKGKKPYLMLKLDLQKAYDRVRWEAIYEVMNHIGFTRRQGDPMSLYLFILMEEILSATIRKDVSEGSIEPYKLRDFNICQLLFADYIIFTIKGSVKSCKGLKKALDQYYLITRQKVNIEKSKIFFPKYLKAEQKHKFCNFFGMKEGQLPMKYLGAYLSPKKLNEKHQNMVYQKVVNRMEIWAKNLISQAEKAVLINTVAFSIPVYNLMTTKVSGKVVKKINSSAREFFWASGKKKGANLIS</sequence>
<keyword evidence="3" id="KW-1185">Reference proteome</keyword>
<accession>A0AAQ3KSR6</accession>
<dbReference type="SUPFAM" id="SSF56672">
    <property type="entry name" value="DNA/RNA polymerases"/>
    <property type="match status" value="1"/>
</dbReference>
<evidence type="ECO:0000259" key="1">
    <source>
        <dbReference type="PROSITE" id="PS50878"/>
    </source>
</evidence>
<evidence type="ECO:0000313" key="3">
    <source>
        <dbReference type="Proteomes" id="UP001327560"/>
    </source>
</evidence>
<dbReference type="Proteomes" id="UP001327560">
    <property type="component" value="Chromosome 7"/>
</dbReference>
<dbReference type="InterPro" id="IPR000477">
    <property type="entry name" value="RT_dom"/>
</dbReference>
<dbReference type="AlphaFoldDB" id="A0AAQ3KSR6"/>
<dbReference type="PROSITE" id="PS50878">
    <property type="entry name" value="RT_POL"/>
    <property type="match status" value="1"/>
</dbReference>
<dbReference type="EMBL" id="CP136896">
    <property type="protein sequence ID" value="WOL13849.1"/>
    <property type="molecule type" value="Genomic_DNA"/>
</dbReference>
<reference evidence="2 3" key="1">
    <citation type="submission" date="2023-10" db="EMBL/GenBank/DDBJ databases">
        <title>Chromosome-scale genome assembly provides insights into flower coloration mechanisms of Canna indica.</title>
        <authorList>
            <person name="Li C."/>
        </authorList>
    </citation>
    <scope>NUCLEOTIDE SEQUENCE [LARGE SCALE GENOMIC DNA]</scope>
    <source>
        <tissue evidence="2">Flower</tissue>
    </source>
</reference>
<name>A0AAQ3KSR6_9LILI</name>
<dbReference type="PANTHER" id="PTHR31635">
    <property type="entry name" value="REVERSE TRANSCRIPTASE DOMAIN-CONTAINING PROTEIN-RELATED"/>
    <property type="match status" value="1"/>
</dbReference>
<dbReference type="CDD" id="cd01650">
    <property type="entry name" value="RT_nLTR_like"/>
    <property type="match status" value="1"/>
</dbReference>
<gene>
    <name evidence="2" type="ORF">Cni_G22629</name>
</gene>